<organism evidence="1">
    <name type="scientific">uncultured Caudovirales phage</name>
    <dbReference type="NCBI Taxonomy" id="2100421"/>
    <lineage>
        <taxon>Viruses</taxon>
        <taxon>Duplodnaviria</taxon>
        <taxon>Heunggongvirae</taxon>
        <taxon>Uroviricota</taxon>
        <taxon>Caudoviricetes</taxon>
        <taxon>Peduoviridae</taxon>
        <taxon>Maltschvirus</taxon>
        <taxon>Maltschvirus maltsch</taxon>
    </lineage>
</organism>
<evidence type="ECO:0000313" key="1">
    <source>
        <dbReference type="EMBL" id="CAB4123707.1"/>
    </source>
</evidence>
<dbReference type="EMBL" id="LR796174">
    <property type="protein sequence ID" value="CAB4123707.1"/>
    <property type="molecule type" value="Genomic_DNA"/>
</dbReference>
<gene>
    <name evidence="1" type="ORF">UFOVP46_78</name>
</gene>
<sequence>MRILVDINGVLKGRDDAPIGTGLIMVGTLSVYNDLTFMSDVSEAETSRWLDANKVVDYDRIIDSSIALVGEELAHRQMTFARGKGPIDLFITNNPSLWAYAFDMGIPSVMFGVPTYTRAEFRPDAPKGRRSWDEIEAVVKKQNELRTQDARLSRTEALNFEG</sequence>
<proteinExistence type="predicted"/>
<reference evidence="1" key="1">
    <citation type="submission" date="2020-04" db="EMBL/GenBank/DDBJ databases">
        <authorList>
            <person name="Chiriac C."/>
            <person name="Salcher M."/>
            <person name="Ghai R."/>
            <person name="Kavagutti S V."/>
        </authorList>
    </citation>
    <scope>NUCLEOTIDE SEQUENCE</scope>
</reference>
<accession>A0A6J5KS21</accession>
<name>A0A6J5KS21_9CAUD</name>
<protein>
    <submittedName>
        <fullName evidence="1">Uncharacterized protein</fullName>
    </submittedName>
</protein>